<dbReference type="EMBL" id="CP119068">
    <property type="protein sequence ID" value="WEL39013.1"/>
    <property type="molecule type" value="Genomic_DNA"/>
</dbReference>
<sequence length="166" mass="18856">MRLRALIKKRANDLLLSLRRLKAEIHSEDVFGLVLGDIHKSYIRLVALLDKPKIKHQELRKIDSTNGIVKYKSGEFEFLHHTEHGIISVSGGDPGVNSYILCSIRSEPADRHLKIVNDMLVMYVGYEKALCDICGNYAVIPGFLTPTCRTIEEDFILVHHAQCKME</sequence>
<keyword evidence="4" id="KW-1185">Reference proteome</keyword>
<dbReference type="Proteomes" id="UP001059546">
    <property type="component" value="Chromosome VII"/>
</dbReference>
<evidence type="ECO:0000313" key="4">
    <source>
        <dbReference type="Proteomes" id="UP001217963"/>
    </source>
</evidence>
<reference evidence="1" key="1">
    <citation type="submission" date="2022-10" db="EMBL/GenBank/DDBJ databases">
        <title>Encephalitozoon hellem ATCC 50604 Complete Genome.</title>
        <authorList>
            <person name="Mascarenhas dos Santos A.C."/>
            <person name="Julian A.T."/>
            <person name="Pombert J.-F."/>
        </authorList>
    </citation>
    <scope>NUCLEOTIDE SEQUENCE</scope>
    <source>
        <strain evidence="1">ATCC 50604</strain>
    </source>
</reference>
<accession>A0A9Q9F8E5</accession>
<reference evidence="2 4" key="2">
    <citation type="submission" date="2023-02" db="EMBL/GenBank/DDBJ databases">
        <title>Encephalitozoon hellem ATCC 50451 complete genome.</title>
        <authorList>
            <person name="Mascarenhas dos Santos A.C."/>
            <person name="Julian A.T."/>
            <person name="Pombert J.-F."/>
        </authorList>
    </citation>
    <scope>NUCLEOTIDE SEQUENCE [LARGE SCALE GENOMIC DNA]</scope>
    <source>
        <strain evidence="2 4">ATCC 50451</strain>
    </source>
</reference>
<dbReference type="AlphaFoldDB" id="A0A9Q9F8E5"/>
<dbReference type="EMBL" id="CP075153">
    <property type="protein sequence ID" value="UTX43539.1"/>
    <property type="molecule type" value="Genomic_DNA"/>
</dbReference>
<evidence type="ECO:0000313" key="2">
    <source>
        <dbReference type="EMBL" id="WEL39013.1"/>
    </source>
</evidence>
<protein>
    <submittedName>
        <fullName evidence="1">Uncharacterized protein</fullName>
    </submittedName>
</protein>
<proteinExistence type="predicted"/>
<gene>
    <name evidence="1" type="ORF">GPU96_07g12990</name>
    <name evidence="2" type="ORF">PFJ87_07g00900</name>
</gene>
<dbReference type="OrthoDB" id="2191313at2759"/>
<evidence type="ECO:0000313" key="3">
    <source>
        <dbReference type="Proteomes" id="UP001059546"/>
    </source>
</evidence>
<name>A0A9Q9F8E5_ENCHE</name>
<dbReference type="Proteomes" id="UP001217963">
    <property type="component" value="Chromosome VII"/>
</dbReference>
<organism evidence="1 3">
    <name type="scientific">Encephalitozoon hellem</name>
    <name type="common">Microsporidian parasite</name>
    <dbReference type="NCBI Taxonomy" id="27973"/>
    <lineage>
        <taxon>Eukaryota</taxon>
        <taxon>Fungi</taxon>
        <taxon>Fungi incertae sedis</taxon>
        <taxon>Microsporidia</taxon>
        <taxon>Unikaryonidae</taxon>
        <taxon>Encephalitozoon</taxon>
    </lineage>
</organism>
<evidence type="ECO:0000313" key="1">
    <source>
        <dbReference type="EMBL" id="UTX43539.1"/>
    </source>
</evidence>